<dbReference type="Proteomes" id="UP000501793">
    <property type="component" value="Chromosome"/>
</dbReference>
<evidence type="ECO:0000313" key="1">
    <source>
        <dbReference type="EMBL" id="CAB3392514.1"/>
    </source>
</evidence>
<evidence type="ECO:0000313" key="2">
    <source>
        <dbReference type="Proteomes" id="UP000501793"/>
    </source>
</evidence>
<proteinExistence type="predicted"/>
<organism evidence="1 2">
    <name type="scientific">Kyrpidia spormannii</name>
    <dbReference type="NCBI Taxonomy" id="2055160"/>
    <lineage>
        <taxon>Bacteria</taxon>
        <taxon>Bacillati</taxon>
        <taxon>Bacillota</taxon>
        <taxon>Bacilli</taxon>
        <taxon>Bacillales</taxon>
        <taxon>Alicyclobacillaceae</taxon>
        <taxon>Kyrpidia</taxon>
    </lineage>
</organism>
<protein>
    <submittedName>
        <fullName evidence="1">Uncharacterized protein</fullName>
    </submittedName>
</protein>
<dbReference type="EMBL" id="LR792684">
    <property type="protein sequence ID" value="CAB3392514.1"/>
    <property type="molecule type" value="Genomic_DNA"/>
</dbReference>
<reference evidence="1" key="1">
    <citation type="submission" date="2020-04" db="EMBL/GenBank/DDBJ databases">
        <authorList>
            <person name="Hogendoorn C."/>
        </authorList>
    </citation>
    <scope>NUCLEOTIDE SEQUENCE</scope>
    <source>
        <strain evidence="1">FAVT5</strain>
    </source>
</reference>
<name>A0ACA8Z9J8_9BACL</name>
<accession>A0ACA8Z9J8</accession>
<keyword evidence="2" id="KW-1185">Reference proteome</keyword>
<gene>
    <name evidence="1" type="ORF">FAVT5_1910</name>
</gene>
<sequence>MTARLSLRWMIAVAAMALVLTLLISGIVLSLLGFPVVTRVKNTALGVVQGLFPTNRPAPAAGAQAEIDALRAQVSALQAQLDDAKRQLQQARASAQGSGNSGGAPGAPGPGGRRWEERPRECPAPGICGRSCIRGGVGRRRYGFRGASPLTAGCHPGCEPGLRVHGAHEGRGYFAANDPSRGGGSPPRVIDRRSGCHP</sequence>